<organism evidence="1 2">
    <name type="scientific">Bradyrhizobium retamae</name>
    <dbReference type="NCBI Taxonomy" id="1300035"/>
    <lineage>
        <taxon>Bacteria</taxon>
        <taxon>Pseudomonadati</taxon>
        <taxon>Pseudomonadota</taxon>
        <taxon>Alphaproteobacteria</taxon>
        <taxon>Hyphomicrobiales</taxon>
        <taxon>Nitrobacteraceae</taxon>
        <taxon>Bradyrhizobium</taxon>
    </lineage>
</organism>
<evidence type="ECO:0000313" key="2">
    <source>
        <dbReference type="Proteomes" id="UP000052023"/>
    </source>
</evidence>
<comment type="caution">
    <text evidence="1">The sequence shown here is derived from an EMBL/GenBank/DDBJ whole genome shotgun (WGS) entry which is preliminary data.</text>
</comment>
<dbReference type="AlphaFoldDB" id="A0A0R3MW01"/>
<dbReference type="EMBL" id="LLYA01000170">
    <property type="protein sequence ID" value="KRR21891.1"/>
    <property type="molecule type" value="Genomic_DNA"/>
</dbReference>
<name>A0A0R3MW01_9BRAD</name>
<protein>
    <submittedName>
        <fullName evidence="1">Uncharacterized protein</fullName>
    </submittedName>
</protein>
<reference evidence="1 2" key="1">
    <citation type="submission" date="2014-03" db="EMBL/GenBank/DDBJ databases">
        <title>Bradyrhizobium valentinum sp. nov., isolated from effective nodules of Lupinus mariae-josephae, a lupine endemic of basic-lime soils in Eastern Spain.</title>
        <authorList>
            <person name="Duran D."/>
            <person name="Rey L."/>
            <person name="Navarro A."/>
            <person name="Busquets A."/>
            <person name="Imperial J."/>
            <person name="Ruiz-Argueso T."/>
        </authorList>
    </citation>
    <scope>NUCLEOTIDE SEQUENCE [LARGE SCALE GENOMIC DNA]</scope>
    <source>
        <strain evidence="1 2">Ro19</strain>
    </source>
</reference>
<dbReference type="Proteomes" id="UP000052023">
    <property type="component" value="Unassembled WGS sequence"/>
</dbReference>
<keyword evidence="2" id="KW-1185">Reference proteome</keyword>
<accession>A0A0R3MW01</accession>
<evidence type="ECO:0000313" key="1">
    <source>
        <dbReference type="EMBL" id="KRR21891.1"/>
    </source>
</evidence>
<proteinExistence type="predicted"/>
<dbReference type="RefSeq" id="WP_057845784.1">
    <property type="nucleotide sequence ID" value="NZ_LLYA01000170.1"/>
</dbReference>
<sequence>MGEAEPASYWVNLYRPLMGACGSVYSSRELADQMAGRDRLACVEVKVGVGLGATLFNMTRAAGE</sequence>
<gene>
    <name evidence="1" type="ORF">CQ13_07600</name>
</gene>